<dbReference type="SUPFAM" id="SSF48065">
    <property type="entry name" value="DBL homology domain (DH-domain)"/>
    <property type="match status" value="1"/>
</dbReference>
<evidence type="ECO:0000256" key="1">
    <source>
        <dbReference type="SAM" id="MobiDB-lite"/>
    </source>
</evidence>
<dbReference type="Gene3D" id="3.80.10.10">
    <property type="entry name" value="Ribonuclease Inhibitor"/>
    <property type="match status" value="1"/>
</dbReference>
<feature type="compositionally biased region" description="Basic and acidic residues" evidence="1">
    <location>
        <begin position="892"/>
        <end position="908"/>
    </location>
</feature>
<feature type="compositionally biased region" description="Polar residues" evidence="1">
    <location>
        <begin position="989"/>
        <end position="1004"/>
    </location>
</feature>
<dbReference type="Pfam" id="PF00621">
    <property type="entry name" value="RhoGEF"/>
    <property type="match status" value="1"/>
</dbReference>
<feature type="compositionally biased region" description="Polar residues" evidence="1">
    <location>
        <begin position="965"/>
        <end position="979"/>
    </location>
</feature>
<dbReference type="InterPro" id="IPR032675">
    <property type="entry name" value="LRR_dom_sf"/>
</dbReference>
<dbReference type="InterPro" id="IPR051092">
    <property type="entry name" value="FYVE_RhoGEF_PH"/>
</dbReference>
<feature type="compositionally biased region" description="Polar residues" evidence="1">
    <location>
        <begin position="924"/>
        <end position="941"/>
    </location>
</feature>
<feature type="compositionally biased region" description="Acidic residues" evidence="1">
    <location>
        <begin position="215"/>
        <end position="247"/>
    </location>
</feature>
<evidence type="ECO:0000313" key="4">
    <source>
        <dbReference type="Proteomes" id="UP000076532"/>
    </source>
</evidence>
<dbReference type="PANTHER" id="PTHR12673">
    <property type="entry name" value="FACIOGENITAL DYSPLASIA PROTEIN"/>
    <property type="match status" value="1"/>
</dbReference>
<dbReference type="GO" id="GO:0005737">
    <property type="term" value="C:cytoplasm"/>
    <property type="evidence" value="ECO:0007669"/>
    <property type="project" value="TreeGrafter"/>
</dbReference>
<evidence type="ECO:0000313" key="3">
    <source>
        <dbReference type="EMBL" id="KZP32377.1"/>
    </source>
</evidence>
<sequence>MPTNNQYSFDSPPHMHASSPNIPQHIYNDHTPLLRSASAGENSFIADSPATRSFARPPKVPPSLPDPAQFPDPYPFRAPHNHLSSTPPALSSAGSSSASTRSSAYTSGSALTSGDYGHVHVASGEEEIGVAVGITSDDVVQLMASEPQASTSALGTPSRMAIDHQRWSEYSASIRSRSSSIGHSNTNSMHEMPTPPKLTQKPSYDMAWQTVDERDEVGLSEDDTDDDQCLVEDLDDDEDDEDNEDESPAAVKVVEEGGGLIVRGDGVPLVQLQVEAGTTHMLVGSSSTPNAMPTFLANTLPIICNTLLALDISANFLVAVPPALASCYCLEELNIASNPLRVLPVFLSHLTSLRVLIADSTGINSLPETFSELEKLHTLSVRRNKLHALPSWLCLLSSLQTLYVDGNPFQGPWKALVEPLLAKVPATPIYPLSTPALPSASALNTPGSFTDTDTDIGDMSDPPTTGGSVAASTEEEDTIMPQRAPFLGRAATTPNMASHDAQSPARHGLSRTRTTPNRSAYDKLRNPPGASMVEIRETLPVPSLSTGEDSEYFGNVPHREMRRMKSAGDIRGGLTPEPPVPAAMPRSPPIASPKRPSLTHYSESVSGSNPLGLEVETDPGLIVPKRFASLGVARGQSRTPSGARPALTKSLWDSISENEDEGNHSPSAVKPSSPEITRARSTTSPSTPHRSFRRPGTGEKGQSPSDRNSTSQPKDTKEKTPGKWGFLKKMSMGKMRTDSPSASGRSTPMNMSDPVQEVFLGPKIDRGLKATGALRPSTSFRPAVSPRIDVRLSTTGTLGTFTPNPAVAISSPIAEASPIESIESSTPSSFNNSLLAPSPSPTLRALRRRSFLPIDTPPSLSIPTPAAFLQGVTASNGDVDEARKANPGPAHDYVEVSRREEEKRREASTRALRSVMAYLKDMNDLNQTPANPVSVYGSSSDEGLPGPSRSRRPTLVDPGRGVSESVVNTMANSASSDQLRSIESRSKIRSGNTSSVATTDSSGSLEERKYKDNKGKRAMVVREIVETERTYVKGLEELVDIYIKPGAVSGNMLSGSSKDSIVPAPERKIVFNGLDALFSFHKESFLPALELAASPVMTSSAILQEVDADGMLSLSVVNAVASMFIKHAAFMRMYSSYINNFDNALQRVKYWSSDRPATPAGGSTPSTLSPSSSTSQLVGLGMTMSAVTNPTMADSSSSNANGVANLSTSQKKRIKTFLKRCRINPRHSQLNMEGYLLLPVQRIPRYRLLLEELLRSTPPTIGYGEDVLDRALAEISLLANNMNEGKRESESRRKLVQWQARIRGRFPSPLVQPHRRLIMDGSLRLTRVVRKAMVSFEAFDAQGDSSTVQVDCLAPELTPRALVGILCNDLLVLCRDPSEGKDINTPVDLWAVLRMQTLPQPASIVHGNALRLVDNKAILYFDAPSPSDALNWFRAINLHIPASKA</sequence>
<proteinExistence type="predicted"/>
<feature type="compositionally biased region" description="Polar residues" evidence="1">
    <location>
        <begin position="738"/>
        <end position="750"/>
    </location>
</feature>
<dbReference type="InterPro" id="IPR000219">
    <property type="entry name" value="DH_dom"/>
</dbReference>
<feature type="region of interest" description="Disordered" evidence="1">
    <location>
        <begin position="494"/>
        <end position="528"/>
    </location>
</feature>
<dbReference type="InterPro" id="IPR035899">
    <property type="entry name" value="DBL_dom_sf"/>
</dbReference>
<keyword evidence="4" id="KW-1185">Reference proteome</keyword>
<feature type="compositionally biased region" description="Polar residues" evidence="1">
    <location>
        <begin position="462"/>
        <end position="471"/>
    </location>
</feature>
<feature type="region of interest" description="Disordered" evidence="1">
    <location>
        <begin position="440"/>
        <end position="477"/>
    </location>
</feature>
<dbReference type="EMBL" id="KV417486">
    <property type="protein sequence ID" value="KZP32377.1"/>
    <property type="molecule type" value="Genomic_DNA"/>
</dbReference>
<feature type="compositionally biased region" description="Pro residues" evidence="1">
    <location>
        <begin position="58"/>
        <end position="76"/>
    </location>
</feature>
<name>A0A166V5T7_9AGAM</name>
<feature type="compositionally biased region" description="Polar residues" evidence="1">
    <location>
        <begin position="441"/>
        <end position="451"/>
    </location>
</feature>
<dbReference type="SMART" id="SM00325">
    <property type="entry name" value="RhoGEF"/>
    <property type="match status" value="1"/>
</dbReference>
<dbReference type="InterPro" id="IPR001331">
    <property type="entry name" value="GDS_CDC24_CS"/>
</dbReference>
<feature type="compositionally biased region" description="Polar residues" evidence="1">
    <location>
        <begin position="599"/>
        <end position="609"/>
    </location>
</feature>
<accession>A0A166V5T7</accession>
<dbReference type="Gene3D" id="2.30.29.30">
    <property type="entry name" value="Pleckstrin-homology domain (PH domain)/Phosphotyrosine-binding domain (PTB)"/>
    <property type="match status" value="1"/>
</dbReference>
<evidence type="ECO:0000259" key="2">
    <source>
        <dbReference type="PROSITE" id="PS50010"/>
    </source>
</evidence>
<feature type="region of interest" description="Disordered" evidence="1">
    <location>
        <begin position="175"/>
        <end position="202"/>
    </location>
</feature>
<feature type="compositionally biased region" description="Low complexity" evidence="1">
    <location>
        <begin position="175"/>
        <end position="188"/>
    </location>
</feature>
<feature type="compositionally biased region" description="Low complexity" evidence="1">
    <location>
        <begin position="679"/>
        <end position="689"/>
    </location>
</feature>
<gene>
    <name evidence="3" type="ORF">FIBSPDRAFT_775107</name>
</gene>
<dbReference type="SUPFAM" id="SSF50729">
    <property type="entry name" value="PH domain-like"/>
    <property type="match status" value="1"/>
</dbReference>
<dbReference type="STRING" id="436010.A0A166V5T7"/>
<feature type="compositionally biased region" description="Low complexity" evidence="1">
    <location>
        <begin position="1159"/>
        <end position="1176"/>
    </location>
</feature>
<feature type="region of interest" description="Disordered" evidence="1">
    <location>
        <begin position="878"/>
        <end position="908"/>
    </location>
</feature>
<dbReference type="GO" id="GO:0005085">
    <property type="term" value="F:guanyl-nucleotide exchange factor activity"/>
    <property type="evidence" value="ECO:0007669"/>
    <property type="project" value="InterPro"/>
</dbReference>
<protein>
    <recommendedName>
        <fullName evidence="2">DH domain-containing protein</fullName>
    </recommendedName>
</protein>
<feature type="domain" description="DH" evidence="2">
    <location>
        <begin position="1016"/>
        <end position="1285"/>
    </location>
</feature>
<feature type="compositionally biased region" description="Polar residues" evidence="1">
    <location>
        <begin position="700"/>
        <end position="713"/>
    </location>
</feature>
<dbReference type="Gene3D" id="1.20.900.10">
    <property type="entry name" value="Dbl homology (DH) domain"/>
    <property type="match status" value="1"/>
</dbReference>
<feature type="compositionally biased region" description="Low complexity" evidence="1">
    <location>
        <begin position="83"/>
        <end position="110"/>
    </location>
</feature>
<feature type="compositionally biased region" description="Pro residues" evidence="1">
    <location>
        <begin position="576"/>
        <end position="591"/>
    </location>
</feature>
<organism evidence="3 4">
    <name type="scientific">Athelia psychrophila</name>
    <dbReference type="NCBI Taxonomy" id="1759441"/>
    <lineage>
        <taxon>Eukaryota</taxon>
        <taxon>Fungi</taxon>
        <taxon>Dikarya</taxon>
        <taxon>Basidiomycota</taxon>
        <taxon>Agaricomycotina</taxon>
        <taxon>Agaricomycetes</taxon>
        <taxon>Agaricomycetidae</taxon>
        <taxon>Atheliales</taxon>
        <taxon>Atheliaceae</taxon>
        <taxon>Athelia</taxon>
    </lineage>
</organism>
<dbReference type="PANTHER" id="PTHR12673:SF270">
    <property type="entry name" value="FYVE-TYPE DOMAIN-CONTAINING PROTEIN"/>
    <property type="match status" value="1"/>
</dbReference>
<dbReference type="SUPFAM" id="SSF52058">
    <property type="entry name" value="L domain-like"/>
    <property type="match status" value="1"/>
</dbReference>
<feature type="region of interest" description="Disordered" evidence="1">
    <location>
        <begin position="568"/>
        <end position="611"/>
    </location>
</feature>
<feature type="region of interest" description="Disordered" evidence="1">
    <location>
        <begin position="923"/>
        <end position="1012"/>
    </location>
</feature>
<feature type="region of interest" description="Disordered" evidence="1">
    <location>
        <begin position="656"/>
        <end position="752"/>
    </location>
</feature>
<feature type="region of interest" description="Disordered" evidence="1">
    <location>
        <begin position="215"/>
        <end position="248"/>
    </location>
</feature>
<dbReference type="OrthoDB" id="660555at2759"/>
<dbReference type="GO" id="GO:0035556">
    <property type="term" value="P:intracellular signal transduction"/>
    <property type="evidence" value="ECO:0007669"/>
    <property type="project" value="InterPro"/>
</dbReference>
<dbReference type="PROSITE" id="PS50010">
    <property type="entry name" value="DH_2"/>
    <property type="match status" value="1"/>
</dbReference>
<dbReference type="Proteomes" id="UP000076532">
    <property type="component" value="Unassembled WGS sequence"/>
</dbReference>
<dbReference type="InterPro" id="IPR011993">
    <property type="entry name" value="PH-like_dom_sf"/>
</dbReference>
<reference evidence="3 4" key="1">
    <citation type="journal article" date="2016" name="Mol. Biol. Evol.">
        <title>Comparative Genomics of Early-Diverging Mushroom-Forming Fungi Provides Insights into the Origins of Lignocellulose Decay Capabilities.</title>
        <authorList>
            <person name="Nagy L.G."/>
            <person name="Riley R."/>
            <person name="Tritt A."/>
            <person name="Adam C."/>
            <person name="Daum C."/>
            <person name="Floudas D."/>
            <person name="Sun H."/>
            <person name="Yadav J.S."/>
            <person name="Pangilinan J."/>
            <person name="Larsson K.H."/>
            <person name="Matsuura K."/>
            <person name="Barry K."/>
            <person name="Labutti K."/>
            <person name="Kuo R."/>
            <person name="Ohm R.A."/>
            <person name="Bhattacharya S.S."/>
            <person name="Shirouzu T."/>
            <person name="Yoshinaga Y."/>
            <person name="Martin F.M."/>
            <person name="Grigoriev I.V."/>
            <person name="Hibbett D.S."/>
        </authorList>
    </citation>
    <scope>NUCLEOTIDE SEQUENCE [LARGE SCALE GENOMIC DNA]</scope>
    <source>
        <strain evidence="3 4">CBS 109695</strain>
    </source>
</reference>
<dbReference type="PROSITE" id="PS00741">
    <property type="entry name" value="DH_1"/>
    <property type="match status" value="1"/>
</dbReference>
<feature type="compositionally biased region" description="Low complexity" evidence="1">
    <location>
        <begin position="820"/>
        <end position="829"/>
    </location>
</feature>
<feature type="region of interest" description="Disordered" evidence="1">
    <location>
        <begin position="1155"/>
        <end position="1176"/>
    </location>
</feature>
<feature type="region of interest" description="Disordered" evidence="1">
    <location>
        <begin position="1"/>
        <end position="111"/>
    </location>
</feature>
<feature type="region of interest" description="Disordered" evidence="1">
    <location>
        <begin position="820"/>
        <end position="841"/>
    </location>
</feature>